<dbReference type="Gene3D" id="4.10.60.10">
    <property type="entry name" value="Zinc finger, CCHC-type"/>
    <property type="match status" value="1"/>
</dbReference>
<dbReference type="GO" id="GO:0002218">
    <property type="term" value="P:activation of innate immune response"/>
    <property type="evidence" value="ECO:0007669"/>
    <property type="project" value="InterPro"/>
</dbReference>
<sequence length="520" mass="57306">MKNTIRIEVEEEHRGRKDFKFVVREILLGVFALKNDDILCLQDQERLLANKEMREDRLEGLHFFLLYGLEDVHLVVHMYNPHIDTADVSTFLQRYCSEVRFSHMVKGGQGHWNGKRKYFVKLRRDPDGIGGFMHPPSNFSIGRNRGYLFYSGMPLYCRNCSRFGHTKEACPEAKLVRCHKCDQPGHIAASCKLQMTCNMCGQAGHTYKDCPSKASKKKGAGPSEKTKPGPGSEQRPAAVAGPAKMTLEASGEQSMTPEKAVVERRGSYGPEKTPAGQESSVKDQSLRRRSVASLGQGSALPTVALVPIDTASTQAVRSEHSAVKVPGAVESEQAFAIPTATVPARKGESTSRRASTLTLKELEQEVKTLSVLSFAKTIPDAPEEKWITVEDKKKVRRSQRRRRAEAAGSSATEESGVEDRSCRKPKEKATGAPRGKEGGSPRPAEKRMKSEVAIGVRRRSSCSSEGDFRRVVDPQHVSSSDPVNIEDPASPEQGEEGSRVISCESSPDSDMDSVTSKDFK</sequence>
<feature type="compositionally biased region" description="Polar residues" evidence="2">
    <location>
        <begin position="503"/>
        <end position="514"/>
    </location>
</feature>
<accession>A0A974C956</accession>
<proteinExistence type="predicted"/>
<name>A0A974C956_XENLA</name>
<dbReference type="InterPro" id="IPR057811">
    <property type="entry name" value="RBD_ZCCHC3_2nd"/>
</dbReference>
<evidence type="ECO:0000256" key="2">
    <source>
        <dbReference type="SAM" id="MobiDB-lite"/>
    </source>
</evidence>
<dbReference type="PANTHER" id="PTHR22639">
    <property type="entry name" value="GAG-RELATED PROTEIN"/>
    <property type="match status" value="1"/>
</dbReference>
<dbReference type="PROSITE" id="PS50158">
    <property type="entry name" value="ZF_CCHC"/>
    <property type="match status" value="2"/>
</dbReference>
<dbReference type="Pfam" id="PF23058">
    <property type="entry name" value="RBD_ZCCHC3_2nd"/>
    <property type="match status" value="1"/>
</dbReference>
<dbReference type="GO" id="GO:0003690">
    <property type="term" value="F:double-stranded DNA binding"/>
    <property type="evidence" value="ECO:0007669"/>
    <property type="project" value="InterPro"/>
</dbReference>
<evidence type="ECO:0000313" key="5">
    <source>
        <dbReference type="Proteomes" id="UP000694892"/>
    </source>
</evidence>
<organism evidence="4 5">
    <name type="scientific">Xenopus laevis</name>
    <name type="common">African clawed frog</name>
    <dbReference type="NCBI Taxonomy" id="8355"/>
    <lineage>
        <taxon>Eukaryota</taxon>
        <taxon>Metazoa</taxon>
        <taxon>Chordata</taxon>
        <taxon>Craniata</taxon>
        <taxon>Vertebrata</taxon>
        <taxon>Euteleostomi</taxon>
        <taxon>Amphibia</taxon>
        <taxon>Batrachia</taxon>
        <taxon>Anura</taxon>
        <taxon>Pipoidea</taxon>
        <taxon>Pipidae</taxon>
        <taxon>Xenopodinae</taxon>
        <taxon>Xenopus</taxon>
        <taxon>Xenopus</taxon>
    </lineage>
</organism>
<feature type="domain" description="CCHC-type" evidence="3">
    <location>
        <begin position="197"/>
        <end position="212"/>
    </location>
</feature>
<dbReference type="AlphaFoldDB" id="A0A974C956"/>
<dbReference type="Pfam" id="PF00098">
    <property type="entry name" value="zf-CCHC"/>
    <property type="match status" value="1"/>
</dbReference>
<keyword evidence="1" id="KW-0863">Zinc-finger</keyword>
<feature type="region of interest" description="Disordered" evidence="2">
    <location>
        <begin position="382"/>
        <end position="520"/>
    </location>
</feature>
<dbReference type="EMBL" id="CM004480">
    <property type="protein sequence ID" value="OCT68827.1"/>
    <property type="molecule type" value="Genomic_DNA"/>
</dbReference>
<feature type="compositionally biased region" description="Basic and acidic residues" evidence="2">
    <location>
        <begin position="417"/>
        <end position="450"/>
    </location>
</feature>
<evidence type="ECO:0000313" key="4">
    <source>
        <dbReference type="EMBL" id="OCT68827.1"/>
    </source>
</evidence>
<feature type="compositionally biased region" description="Basic residues" evidence="2">
    <location>
        <begin position="394"/>
        <end position="403"/>
    </location>
</feature>
<gene>
    <name evidence="4" type="ORF">XELAEV_18040126mg</name>
</gene>
<keyword evidence="1" id="KW-0862">Zinc</keyword>
<dbReference type="SUPFAM" id="SSF57756">
    <property type="entry name" value="Retrovirus zinc finger-like domains"/>
    <property type="match status" value="1"/>
</dbReference>
<dbReference type="InterPro" id="IPR001878">
    <property type="entry name" value="Znf_CCHC"/>
</dbReference>
<protein>
    <recommendedName>
        <fullName evidence="3">CCHC-type domain-containing protein</fullName>
    </recommendedName>
</protein>
<keyword evidence="1" id="KW-0479">Metal-binding</keyword>
<dbReference type="InterPro" id="IPR042509">
    <property type="entry name" value="ZCCHC3"/>
</dbReference>
<evidence type="ECO:0000259" key="3">
    <source>
        <dbReference type="PROSITE" id="PS50158"/>
    </source>
</evidence>
<dbReference type="GO" id="GO:0003723">
    <property type="term" value="F:RNA binding"/>
    <property type="evidence" value="ECO:0007669"/>
    <property type="project" value="InterPro"/>
</dbReference>
<feature type="domain" description="CCHC-type" evidence="3">
    <location>
        <begin position="177"/>
        <end position="192"/>
    </location>
</feature>
<dbReference type="GO" id="GO:0008270">
    <property type="term" value="F:zinc ion binding"/>
    <property type="evidence" value="ECO:0007669"/>
    <property type="project" value="UniProtKB-KW"/>
</dbReference>
<dbReference type="Proteomes" id="UP000694892">
    <property type="component" value="Chromosome 8L"/>
</dbReference>
<feature type="compositionally biased region" description="Basic and acidic residues" evidence="2">
    <location>
        <begin position="382"/>
        <end position="393"/>
    </location>
</feature>
<dbReference type="InterPro" id="IPR036875">
    <property type="entry name" value="Znf_CCHC_sf"/>
</dbReference>
<dbReference type="SMART" id="SM00343">
    <property type="entry name" value="ZnF_C2HC"/>
    <property type="match status" value="3"/>
</dbReference>
<evidence type="ECO:0000256" key="1">
    <source>
        <dbReference type="PROSITE-ProRule" id="PRU00047"/>
    </source>
</evidence>
<feature type="region of interest" description="Disordered" evidence="2">
    <location>
        <begin position="210"/>
        <end position="293"/>
    </location>
</feature>
<dbReference type="PANTHER" id="PTHR22639:SF7">
    <property type="entry name" value="CCHC-TYPE DOMAIN-CONTAINING PROTEIN"/>
    <property type="match status" value="1"/>
</dbReference>
<reference evidence="5" key="1">
    <citation type="journal article" date="2016" name="Nature">
        <title>Genome evolution in the allotetraploid frog Xenopus laevis.</title>
        <authorList>
            <person name="Session A.M."/>
            <person name="Uno Y."/>
            <person name="Kwon T."/>
            <person name="Chapman J.A."/>
            <person name="Toyoda A."/>
            <person name="Takahashi S."/>
            <person name="Fukui A."/>
            <person name="Hikosaka A."/>
            <person name="Suzuki A."/>
            <person name="Kondo M."/>
            <person name="van Heeringen S.J."/>
            <person name="Quigley I."/>
            <person name="Heinz S."/>
            <person name="Ogino H."/>
            <person name="Ochi H."/>
            <person name="Hellsten U."/>
            <person name="Lyons J.B."/>
            <person name="Simakov O."/>
            <person name="Putnam N."/>
            <person name="Stites J."/>
            <person name="Kuroki Y."/>
            <person name="Tanaka T."/>
            <person name="Michiue T."/>
            <person name="Watanabe M."/>
            <person name="Bogdanovic O."/>
            <person name="Lister R."/>
            <person name="Georgiou G."/>
            <person name="Paranjpe S.S."/>
            <person name="van Kruijsbergen I."/>
            <person name="Shu S."/>
            <person name="Carlson J."/>
            <person name="Kinoshita T."/>
            <person name="Ohta Y."/>
            <person name="Mawaribuchi S."/>
            <person name="Jenkins J."/>
            <person name="Grimwood J."/>
            <person name="Schmutz J."/>
            <person name="Mitros T."/>
            <person name="Mozaffari S.V."/>
            <person name="Suzuki Y."/>
            <person name="Haramoto Y."/>
            <person name="Yamamoto T.S."/>
            <person name="Takagi C."/>
            <person name="Heald R."/>
            <person name="Miller K."/>
            <person name="Haudenschild C."/>
            <person name="Kitzman J."/>
            <person name="Nakayama T."/>
            <person name="Izutsu Y."/>
            <person name="Robert J."/>
            <person name="Fortriede J."/>
            <person name="Burns K."/>
            <person name="Lotay V."/>
            <person name="Karimi K."/>
            <person name="Yasuoka Y."/>
            <person name="Dichmann D.S."/>
            <person name="Flajnik M.F."/>
            <person name="Houston D.W."/>
            <person name="Shendure J."/>
            <person name="DuPasquier L."/>
            <person name="Vize P.D."/>
            <person name="Zorn A.M."/>
            <person name="Ito M."/>
            <person name="Marcotte E.M."/>
            <person name="Wallingford J.B."/>
            <person name="Ito Y."/>
            <person name="Asashima M."/>
            <person name="Ueno N."/>
            <person name="Matsuda Y."/>
            <person name="Veenstra G.J."/>
            <person name="Fujiyama A."/>
            <person name="Harland R.M."/>
            <person name="Taira M."/>
            <person name="Rokhsar D.S."/>
        </authorList>
    </citation>
    <scope>NUCLEOTIDE SEQUENCE [LARGE SCALE GENOMIC DNA]</scope>
    <source>
        <strain evidence="5">J</strain>
    </source>
</reference>